<proteinExistence type="predicted"/>
<dbReference type="Gene3D" id="1.10.150.310">
    <property type="entry name" value="Tex RuvX-like domain-like"/>
    <property type="match status" value="1"/>
</dbReference>
<accession>A0A364K6I6</accession>
<dbReference type="PANTHER" id="PTHR21180:SF32">
    <property type="entry name" value="ENDONUCLEASE_EXONUCLEASE_PHOSPHATASE FAMILY DOMAIN-CONTAINING PROTEIN 1"/>
    <property type="match status" value="1"/>
</dbReference>
<dbReference type="Pfam" id="PF12836">
    <property type="entry name" value="HHH_3"/>
    <property type="match status" value="1"/>
</dbReference>
<name>A0A364K6I6_9BACL</name>
<dbReference type="InterPro" id="IPR004509">
    <property type="entry name" value="Competence_ComEA_HhH"/>
</dbReference>
<dbReference type="Gene3D" id="3.10.560.10">
    <property type="entry name" value="Outer membrane lipoprotein wza domain like"/>
    <property type="match status" value="1"/>
</dbReference>
<dbReference type="AlphaFoldDB" id="A0A364K6I6"/>
<keyword evidence="1" id="KW-0472">Membrane</keyword>
<protein>
    <submittedName>
        <fullName evidence="3">Competence protein ComEA</fullName>
    </submittedName>
</protein>
<dbReference type="SMART" id="SM00278">
    <property type="entry name" value="HhH1"/>
    <property type="match status" value="2"/>
</dbReference>
<keyword evidence="4" id="KW-1185">Reference proteome</keyword>
<evidence type="ECO:0000313" key="3">
    <source>
        <dbReference type="EMBL" id="RAL25822.1"/>
    </source>
</evidence>
<gene>
    <name evidence="3" type="ORF">DL897_07030</name>
</gene>
<dbReference type="OrthoDB" id="9790239at2"/>
<feature type="transmembrane region" description="Helical" evidence="1">
    <location>
        <begin position="12"/>
        <end position="30"/>
    </location>
</feature>
<dbReference type="Pfam" id="PF10531">
    <property type="entry name" value="SLBB"/>
    <property type="match status" value="1"/>
</dbReference>
<comment type="caution">
    <text evidence="3">The sequence shown here is derived from an EMBL/GenBank/DDBJ whole genome shotgun (WGS) entry which is preliminary data.</text>
</comment>
<dbReference type="InterPro" id="IPR010994">
    <property type="entry name" value="RuvA_2-like"/>
</dbReference>
<dbReference type="Proteomes" id="UP000251213">
    <property type="component" value="Unassembled WGS sequence"/>
</dbReference>
<evidence type="ECO:0000259" key="2">
    <source>
        <dbReference type="SMART" id="SM00278"/>
    </source>
</evidence>
<dbReference type="InterPro" id="IPR051675">
    <property type="entry name" value="Endo/Exo/Phosphatase_dom_1"/>
</dbReference>
<dbReference type="SUPFAM" id="SSF47781">
    <property type="entry name" value="RuvA domain 2-like"/>
    <property type="match status" value="1"/>
</dbReference>
<evidence type="ECO:0000313" key="4">
    <source>
        <dbReference type="Proteomes" id="UP000251213"/>
    </source>
</evidence>
<dbReference type="RefSeq" id="WP_113658436.1">
    <property type="nucleotide sequence ID" value="NZ_KZ845665.1"/>
</dbReference>
<dbReference type="GO" id="GO:0003677">
    <property type="term" value="F:DNA binding"/>
    <property type="evidence" value="ECO:0007669"/>
    <property type="project" value="InterPro"/>
</dbReference>
<dbReference type="PANTHER" id="PTHR21180">
    <property type="entry name" value="ENDONUCLEASE/EXONUCLEASE/PHOSPHATASE FAMILY DOMAIN-CONTAINING PROTEIN 1"/>
    <property type="match status" value="1"/>
</dbReference>
<dbReference type="InterPro" id="IPR019554">
    <property type="entry name" value="Soluble_ligand-bd"/>
</dbReference>
<dbReference type="NCBIfam" id="TIGR00426">
    <property type="entry name" value="competence protein ComEA helix-hairpin-helix repeat region"/>
    <property type="match status" value="1"/>
</dbReference>
<reference evidence="3 4" key="2">
    <citation type="submission" date="2018-06" db="EMBL/GenBank/DDBJ databases">
        <authorList>
            <person name="Zhirakovskaya E."/>
        </authorList>
    </citation>
    <scope>NUCLEOTIDE SEQUENCE [LARGE SCALE GENOMIC DNA]</scope>
    <source>
        <strain evidence="3 4">FBKL4.011</strain>
    </source>
</reference>
<keyword evidence="1" id="KW-0812">Transmembrane</keyword>
<keyword evidence="1" id="KW-1133">Transmembrane helix</keyword>
<organism evidence="3 4">
    <name type="scientific">Thermoflavimicrobium daqui</name>
    <dbReference type="NCBI Taxonomy" id="2137476"/>
    <lineage>
        <taxon>Bacteria</taxon>
        <taxon>Bacillati</taxon>
        <taxon>Bacillota</taxon>
        <taxon>Bacilli</taxon>
        <taxon>Bacillales</taxon>
        <taxon>Thermoactinomycetaceae</taxon>
        <taxon>Thermoflavimicrobium</taxon>
    </lineage>
</organism>
<sequence length="207" mass="22887">MISFDFTPREKKMLISLFVMGIITVIAVFLPEQTDSPLEETKLQDYRPVKEKIEKSPSTKSSQLIVDVKGAVYKPGIYELNSPARAYQAIQKAGGARDIADLNRVNLAEEIKDGMVIYVPKKGEEITSIGQAPAINIGSSQNSDQKVNINKATLQELEELEGLGPAKAKAIIKYREEHGPFRTVDDLTGVPGIGEKTLNRFREQITV</sequence>
<dbReference type="GO" id="GO:0015628">
    <property type="term" value="P:protein secretion by the type II secretion system"/>
    <property type="evidence" value="ECO:0007669"/>
    <property type="project" value="TreeGrafter"/>
</dbReference>
<feature type="domain" description="Helix-hairpin-helix DNA-binding motif class 1" evidence="2">
    <location>
        <begin position="155"/>
        <end position="174"/>
    </location>
</feature>
<evidence type="ECO:0000256" key="1">
    <source>
        <dbReference type="SAM" id="Phobius"/>
    </source>
</evidence>
<reference evidence="3 4" key="1">
    <citation type="submission" date="2018-06" db="EMBL/GenBank/DDBJ databases">
        <title>Thermoflavimicrobium daqus sp. nov., a thermophilic microbe isolated from Moutai-flavour Daqu.</title>
        <authorList>
            <person name="Wang X."/>
            <person name="Zhou H."/>
        </authorList>
    </citation>
    <scope>NUCLEOTIDE SEQUENCE [LARGE SCALE GENOMIC DNA]</scope>
    <source>
        <strain evidence="3 4">FBKL4.011</strain>
    </source>
</reference>
<dbReference type="EMBL" id="QJKK01000003">
    <property type="protein sequence ID" value="RAL25822.1"/>
    <property type="molecule type" value="Genomic_DNA"/>
</dbReference>
<dbReference type="GO" id="GO:0015627">
    <property type="term" value="C:type II protein secretion system complex"/>
    <property type="evidence" value="ECO:0007669"/>
    <property type="project" value="TreeGrafter"/>
</dbReference>
<feature type="domain" description="Helix-hairpin-helix DNA-binding motif class 1" evidence="2">
    <location>
        <begin position="185"/>
        <end position="204"/>
    </location>
</feature>
<dbReference type="InterPro" id="IPR003583">
    <property type="entry name" value="Hlx-hairpin-Hlx_DNA-bd_motif"/>
</dbReference>
<dbReference type="GO" id="GO:0006281">
    <property type="term" value="P:DNA repair"/>
    <property type="evidence" value="ECO:0007669"/>
    <property type="project" value="InterPro"/>
</dbReference>